<sequence length="81" mass="9904">MSQREHHIHPSSYQQSDRKRVRRGCRWSKRVYRDVYGGERTLERLTYEDRLRVAPNTRFIRRHGYSIFNTRALLWLISRAG</sequence>
<name>L8WHD4_THACA</name>
<dbReference type="Proteomes" id="UP000011668">
    <property type="component" value="Unassembled WGS sequence"/>
</dbReference>
<keyword evidence="3" id="KW-1185">Reference proteome</keyword>
<dbReference type="AlphaFoldDB" id="L8WHD4"/>
<accession>L8WHD4</accession>
<proteinExistence type="predicted"/>
<protein>
    <submittedName>
        <fullName evidence="2">Uncharacterized protein</fullName>
    </submittedName>
</protein>
<dbReference type="HOGENOM" id="CLU_2575499_0_0_1"/>
<reference evidence="2 3" key="1">
    <citation type="journal article" date="2013" name="Nat. Commun.">
        <title>The evolution and pathogenic mechanisms of the rice sheath blight pathogen.</title>
        <authorList>
            <person name="Zheng A."/>
            <person name="Lin R."/>
            <person name="Xu L."/>
            <person name="Qin P."/>
            <person name="Tang C."/>
            <person name="Ai P."/>
            <person name="Zhang D."/>
            <person name="Liu Y."/>
            <person name="Sun Z."/>
            <person name="Feng H."/>
            <person name="Wang Y."/>
            <person name="Chen Y."/>
            <person name="Liang X."/>
            <person name="Fu R."/>
            <person name="Li Q."/>
            <person name="Zhang J."/>
            <person name="Yu X."/>
            <person name="Xie Z."/>
            <person name="Ding L."/>
            <person name="Guan P."/>
            <person name="Tang J."/>
            <person name="Liang Y."/>
            <person name="Wang S."/>
            <person name="Deng Q."/>
            <person name="Li S."/>
            <person name="Zhu J."/>
            <person name="Wang L."/>
            <person name="Liu H."/>
            <person name="Li P."/>
        </authorList>
    </citation>
    <scope>NUCLEOTIDE SEQUENCE [LARGE SCALE GENOMIC DNA]</scope>
    <source>
        <strain evidence="3">AG-1 IA</strain>
    </source>
</reference>
<evidence type="ECO:0000256" key="1">
    <source>
        <dbReference type="SAM" id="MobiDB-lite"/>
    </source>
</evidence>
<gene>
    <name evidence="2" type="ORF">AG1IA_08639</name>
</gene>
<organism evidence="2 3">
    <name type="scientific">Thanatephorus cucumeris (strain AG1-IA)</name>
    <name type="common">Rice sheath blight fungus</name>
    <name type="synonym">Rhizoctonia solani</name>
    <dbReference type="NCBI Taxonomy" id="983506"/>
    <lineage>
        <taxon>Eukaryota</taxon>
        <taxon>Fungi</taxon>
        <taxon>Dikarya</taxon>
        <taxon>Basidiomycota</taxon>
        <taxon>Agaricomycotina</taxon>
        <taxon>Agaricomycetes</taxon>
        <taxon>Cantharellales</taxon>
        <taxon>Ceratobasidiaceae</taxon>
        <taxon>Rhizoctonia</taxon>
        <taxon>Rhizoctonia solani AG-1</taxon>
    </lineage>
</organism>
<evidence type="ECO:0000313" key="2">
    <source>
        <dbReference type="EMBL" id="ELU37330.1"/>
    </source>
</evidence>
<comment type="caution">
    <text evidence="2">The sequence shown here is derived from an EMBL/GenBank/DDBJ whole genome shotgun (WGS) entry which is preliminary data.</text>
</comment>
<dbReference type="EMBL" id="AFRT01002704">
    <property type="protein sequence ID" value="ELU37330.1"/>
    <property type="molecule type" value="Genomic_DNA"/>
</dbReference>
<feature type="region of interest" description="Disordered" evidence="1">
    <location>
        <begin position="1"/>
        <end position="22"/>
    </location>
</feature>
<evidence type="ECO:0000313" key="3">
    <source>
        <dbReference type="Proteomes" id="UP000011668"/>
    </source>
</evidence>